<evidence type="ECO:0000313" key="4">
    <source>
        <dbReference type="Proteomes" id="UP000194474"/>
    </source>
</evidence>
<dbReference type="EMBL" id="FXWK01000001">
    <property type="protein sequence ID" value="SMQ66285.1"/>
    <property type="molecule type" value="Genomic_DNA"/>
</dbReference>
<reference evidence="4" key="1">
    <citation type="submission" date="2017-04" db="EMBL/GenBank/DDBJ databases">
        <authorList>
            <person name="Varghese N."/>
            <person name="Submissions S."/>
        </authorList>
    </citation>
    <scope>NUCLEOTIDE SEQUENCE [LARGE SCALE GENOMIC DNA]</scope>
</reference>
<feature type="transmembrane region" description="Helical" evidence="2">
    <location>
        <begin position="244"/>
        <end position="268"/>
    </location>
</feature>
<name>A0A1Y6EU92_9HYPH</name>
<evidence type="ECO:0000313" key="3">
    <source>
        <dbReference type="EMBL" id="SMQ66285.1"/>
    </source>
</evidence>
<keyword evidence="2" id="KW-0812">Transmembrane</keyword>
<feature type="region of interest" description="Disordered" evidence="1">
    <location>
        <begin position="1"/>
        <end position="26"/>
    </location>
</feature>
<feature type="transmembrane region" description="Helical" evidence="2">
    <location>
        <begin position="205"/>
        <end position="224"/>
    </location>
</feature>
<dbReference type="RefSeq" id="WP_086469764.1">
    <property type="nucleotide sequence ID" value="NZ_FXWK01000001.1"/>
</dbReference>
<gene>
    <name evidence="3" type="ORF">SAMN06295905_1442</name>
</gene>
<evidence type="ECO:0000256" key="2">
    <source>
        <dbReference type="SAM" id="Phobius"/>
    </source>
</evidence>
<dbReference type="AlphaFoldDB" id="A0A1Y6EU92"/>
<dbReference type="OrthoDB" id="1815350at2"/>
<feature type="transmembrane region" description="Helical" evidence="2">
    <location>
        <begin position="172"/>
        <end position="193"/>
    </location>
</feature>
<organism evidence="3 4">
    <name type="scientific">Devosia lucknowensis</name>
    <dbReference type="NCBI Taxonomy" id="1096929"/>
    <lineage>
        <taxon>Bacteria</taxon>
        <taxon>Pseudomonadati</taxon>
        <taxon>Pseudomonadota</taxon>
        <taxon>Alphaproteobacteria</taxon>
        <taxon>Hyphomicrobiales</taxon>
        <taxon>Devosiaceae</taxon>
        <taxon>Devosia</taxon>
    </lineage>
</organism>
<evidence type="ECO:0000256" key="1">
    <source>
        <dbReference type="SAM" id="MobiDB-lite"/>
    </source>
</evidence>
<accession>A0A1Y6EU92</accession>
<proteinExistence type="predicted"/>
<dbReference type="Proteomes" id="UP000194474">
    <property type="component" value="Unassembled WGS sequence"/>
</dbReference>
<keyword evidence="2" id="KW-1133">Transmembrane helix</keyword>
<sequence>MPELTGSKTAWFRDASPDRTDSPAQPSKADTVVAVAAVIIYAVLQVALVVTHDAWVDEAQAWLLATRLTNPLDLLILPGEGHPPLWHWLLRALSTVLDFNQARYLNTGVAVLNAILLYRLLRGEVMLLLLMLFSFAVLQYWGYHFRPYPLIFTCVISALLLDRAGRPLTSTWVLAMACGLHFFCGLFFAFWLVWQVSKGTPAVRLLAPAVVAALFGLSAVLSGLGNPTAGPETGELLTDTFHLLSWAVMLEPIRGPITAFIIVAALTLALRDRPVLLITLLALLVSFSVAAGLIYGRSPWHAAFQTMLCFIAFMAAGMNRWRRWVMIGLLAPQVAVGLVVVTQRLSEPAWAKDDLYSLVRADAGAGFDPETDLVGWPDMAIPEWAAENGIRMINGNNGQLADAIVWRDHEPDMVAPSVMARARPFWLICIKCGPVIQALKAEGATPVEIGEKTSIDFYDASAFRIE</sequence>
<evidence type="ECO:0008006" key="5">
    <source>
        <dbReference type="Google" id="ProtNLM"/>
    </source>
</evidence>
<feature type="transmembrane region" description="Helical" evidence="2">
    <location>
        <begin position="324"/>
        <end position="342"/>
    </location>
</feature>
<feature type="transmembrane region" description="Helical" evidence="2">
    <location>
        <begin position="300"/>
        <end position="317"/>
    </location>
</feature>
<feature type="transmembrane region" description="Helical" evidence="2">
    <location>
        <begin position="125"/>
        <end position="143"/>
    </location>
</feature>
<feature type="transmembrane region" description="Helical" evidence="2">
    <location>
        <begin position="31"/>
        <end position="50"/>
    </location>
</feature>
<keyword evidence="2" id="KW-0472">Membrane</keyword>
<keyword evidence="4" id="KW-1185">Reference proteome</keyword>
<feature type="transmembrane region" description="Helical" evidence="2">
    <location>
        <begin position="275"/>
        <end position="294"/>
    </location>
</feature>
<protein>
    <recommendedName>
        <fullName evidence="5">Dolichyl-phosphate-mannose-protein mannosyltransferase</fullName>
    </recommendedName>
</protein>